<feature type="domain" description="Glutamyl/glutaminyl-tRNA synthetase class Ib catalytic" evidence="14">
    <location>
        <begin position="206"/>
        <end position="510"/>
    </location>
</feature>
<evidence type="ECO:0000256" key="7">
    <source>
        <dbReference type="ARBA" id="ARBA00022741"/>
    </source>
</evidence>
<dbReference type="STRING" id="402676.B6K3T6"/>
<evidence type="ECO:0000256" key="3">
    <source>
        <dbReference type="ARBA" id="ARBA00012835"/>
    </source>
</evidence>
<dbReference type="InterPro" id="IPR014729">
    <property type="entry name" value="Rossmann-like_a/b/a_fold"/>
</dbReference>
<dbReference type="InterPro" id="IPR000924">
    <property type="entry name" value="Glu/Gln-tRNA-synth"/>
</dbReference>
<dbReference type="EMBL" id="KE651167">
    <property type="protein sequence ID" value="EEB08143.1"/>
    <property type="molecule type" value="Genomic_DNA"/>
</dbReference>
<comment type="similarity">
    <text evidence="2">Belongs to the class-I aminoacyl-tRNA synthetase family. Glutamate--tRNA ligase type 2 subfamily.</text>
</comment>
<sequence>MLVSVALKAKPAAYVAIACAEKLKNNDPKAVNVAYEDVPLLDKSNKESSVSFSAAGSEKPVFGVKELVQHFMSTYPELFLGKLSVADAEEWLNLAAELTGTHDFATVSKLLAKLDDHLIMRTVLLGYFVSIADFAVWGALKSNNMAAGAVRTGSYNNVARWYKFMDAQKPTKGGLADFTKAVNASKKQKSSGPNYEIGLPDAVDGKVVTRFPPEPSGYLHIGHAKAALLNQYFAKKYHGKLIMRFDDTNPSKEKSEYQESIVEDVALLGIKPDVLTYTSDYLDTIYQYCIDVIKAGHAYADDTPVDQMRQERTDGVPSKHRDRPVEESLAIFEEMNKGTETGLKNCIRAKISVDSPNKALRDPVIYRCNLLPHHRTGDKYKAYPTYDFACPIVDSLEGVTHALRTTEYRDRNALYQWMLKTMNLRKVHVWEFSRMNFVRTLLSKRKLTELVNAGVVWGWDDPRFPTVRGVRRRGMTIEALQQYIVSQGPSKNILTLDWTSFWATNKKVIDPVAPRYVAVASDKVVKATIVNGPAAPYVEKHPKHKKNAALGDKEITYSNTILFDQADAQSFKKDEEITLMDWGNAYVRDIVYDADNKTVVSLKLELHLEGDFKKTEKKVTWLADVPSLPTVDLVDFDYLITKDKLDENDNYKDFLTPQTEFHTITKGAADMKDLKKGDIVQIERKGYFIVDSAFDGEKAVLFNIPDGKTVNRYGVKQ</sequence>
<dbReference type="Gene3D" id="1.20.1050.10">
    <property type="match status" value="1"/>
</dbReference>
<evidence type="ECO:0000256" key="11">
    <source>
        <dbReference type="ARBA" id="ARBA00030865"/>
    </source>
</evidence>
<evidence type="ECO:0000313" key="19">
    <source>
        <dbReference type="Proteomes" id="UP000001744"/>
    </source>
</evidence>
<comment type="catalytic activity">
    <reaction evidence="12">
        <text>tRNA(Glu) + L-glutamate + ATP = L-glutamyl-tRNA(Glu) + AMP + diphosphate</text>
        <dbReference type="Rhea" id="RHEA:23540"/>
        <dbReference type="Rhea" id="RHEA-COMP:9663"/>
        <dbReference type="Rhea" id="RHEA-COMP:9680"/>
        <dbReference type="ChEBI" id="CHEBI:29985"/>
        <dbReference type="ChEBI" id="CHEBI:30616"/>
        <dbReference type="ChEBI" id="CHEBI:33019"/>
        <dbReference type="ChEBI" id="CHEBI:78442"/>
        <dbReference type="ChEBI" id="CHEBI:78520"/>
        <dbReference type="ChEBI" id="CHEBI:456215"/>
        <dbReference type="EC" id="6.1.1.17"/>
    </reaction>
</comment>
<dbReference type="InterPro" id="IPR020059">
    <property type="entry name" value="Glu/Gln-tRNA-synth_Ib_codon-bd"/>
</dbReference>
<evidence type="ECO:0000256" key="8">
    <source>
        <dbReference type="ARBA" id="ARBA00022840"/>
    </source>
</evidence>
<proteinExistence type="inferred from homology"/>
<evidence type="ECO:0000256" key="10">
    <source>
        <dbReference type="ARBA" id="ARBA00023146"/>
    </source>
</evidence>
<dbReference type="Gene3D" id="3.40.50.620">
    <property type="entry name" value="HUPs"/>
    <property type="match status" value="1"/>
</dbReference>
<evidence type="ECO:0000313" key="17">
    <source>
        <dbReference type="EMBL" id="EEB08143.1"/>
    </source>
</evidence>
<evidence type="ECO:0000256" key="4">
    <source>
        <dbReference type="ARBA" id="ARBA00022490"/>
    </source>
</evidence>
<dbReference type="GO" id="GO:0017102">
    <property type="term" value="C:methionyl glutamyl tRNA synthetase complex"/>
    <property type="evidence" value="ECO:0000318"/>
    <property type="project" value="GO_Central"/>
</dbReference>
<evidence type="ECO:0000259" key="14">
    <source>
        <dbReference type="Pfam" id="PF00749"/>
    </source>
</evidence>
<keyword evidence="7 13" id="KW-0547">Nucleotide-binding</keyword>
<dbReference type="RefSeq" id="XP_002174436.1">
    <property type="nucleotide sequence ID" value="XM_002174400.2"/>
</dbReference>
<evidence type="ECO:0000259" key="15">
    <source>
        <dbReference type="Pfam" id="PF03950"/>
    </source>
</evidence>
<dbReference type="InterPro" id="IPR020056">
    <property type="entry name" value="Rbsml_bL25/Gln-tRNA_synth_N"/>
</dbReference>
<dbReference type="Pfam" id="PF00749">
    <property type="entry name" value="tRNA-synt_1c"/>
    <property type="match status" value="1"/>
</dbReference>
<protein>
    <recommendedName>
        <fullName evidence="3">glutamate--tRNA ligase</fullName>
        <ecNumber evidence="3">6.1.1.17</ecNumber>
    </recommendedName>
    <alternativeName>
        <fullName evidence="11">Glutamyl-tRNA synthetase</fullName>
    </alternativeName>
</protein>
<dbReference type="InterPro" id="IPR036282">
    <property type="entry name" value="Glutathione-S-Trfase_C_sf"/>
</dbReference>
<dbReference type="GO" id="GO:0004818">
    <property type="term" value="F:glutamate-tRNA ligase activity"/>
    <property type="evidence" value="ECO:0000318"/>
    <property type="project" value="GO_Central"/>
</dbReference>
<dbReference type="PANTHER" id="PTHR43097">
    <property type="entry name" value="GLUTAMINE-TRNA LIGASE"/>
    <property type="match status" value="1"/>
</dbReference>
<dbReference type="EC" id="6.1.1.17" evidence="3"/>
<dbReference type="PRINTS" id="PR00987">
    <property type="entry name" value="TRNASYNTHGLU"/>
</dbReference>
<dbReference type="FunFam" id="2.40.240.10:FF:000004">
    <property type="entry name" value="Glutamyl-tRNA synthetase, cytoplasmic"/>
    <property type="match status" value="1"/>
</dbReference>
<dbReference type="GO" id="GO:0005829">
    <property type="term" value="C:cytosol"/>
    <property type="evidence" value="ECO:0000318"/>
    <property type="project" value="GO_Central"/>
</dbReference>
<dbReference type="GO" id="GO:0005524">
    <property type="term" value="F:ATP binding"/>
    <property type="evidence" value="ECO:0007669"/>
    <property type="project" value="UniProtKB-KW"/>
</dbReference>
<feature type="domain" description="tRNA synthetases class I (E and Q) anti-codon binding" evidence="16">
    <location>
        <begin position="618"/>
        <end position="691"/>
    </location>
</feature>
<keyword evidence="10 13" id="KW-0030">Aminoacyl-tRNA synthetase</keyword>
<evidence type="ECO:0000256" key="2">
    <source>
        <dbReference type="ARBA" id="ARBA00008927"/>
    </source>
</evidence>
<keyword evidence="5" id="KW-0597">Phosphoprotein</keyword>
<dbReference type="InterPro" id="IPR001412">
    <property type="entry name" value="aa-tRNA-synth_I_CS"/>
</dbReference>
<dbReference type="eggNOG" id="KOG1147">
    <property type="taxonomic scope" value="Eukaryota"/>
</dbReference>
<evidence type="ECO:0000256" key="1">
    <source>
        <dbReference type="ARBA" id="ARBA00004496"/>
    </source>
</evidence>
<dbReference type="PROSITE" id="PS00178">
    <property type="entry name" value="AA_TRNA_LIGASE_I"/>
    <property type="match status" value="1"/>
</dbReference>
<evidence type="ECO:0000256" key="5">
    <source>
        <dbReference type="ARBA" id="ARBA00022553"/>
    </source>
</evidence>
<dbReference type="InterPro" id="IPR049437">
    <property type="entry name" value="tRNA-synt_1c_C2"/>
</dbReference>
<evidence type="ECO:0000256" key="9">
    <source>
        <dbReference type="ARBA" id="ARBA00022917"/>
    </source>
</evidence>
<dbReference type="SUPFAM" id="SSF47616">
    <property type="entry name" value="GST C-terminal domain-like"/>
    <property type="match status" value="1"/>
</dbReference>
<keyword evidence="6 13" id="KW-0436">Ligase</keyword>
<dbReference type="Pfam" id="PF20974">
    <property type="entry name" value="tRNA-synt_1c_C2"/>
    <property type="match status" value="1"/>
</dbReference>
<dbReference type="GO" id="GO:0005739">
    <property type="term" value="C:mitochondrion"/>
    <property type="evidence" value="ECO:0007669"/>
    <property type="project" value="EnsemblFungi"/>
</dbReference>
<evidence type="ECO:0000259" key="16">
    <source>
        <dbReference type="Pfam" id="PF20974"/>
    </source>
</evidence>
<dbReference type="AlphaFoldDB" id="B6K3T6"/>
<accession>B6K3T6</accession>
<dbReference type="InterPro" id="IPR011035">
    <property type="entry name" value="Ribosomal_bL25/Gln-tRNA_synth"/>
</dbReference>
<evidence type="ECO:0000256" key="12">
    <source>
        <dbReference type="ARBA" id="ARBA00048351"/>
    </source>
</evidence>
<dbReference type="CDD" id="cd00807">
    <property type="entry name" value="GlnRS_core"/>
    <property type="match status" value="1"/>
</dbReference>
<dbReference type="Gene3D" id="3.90.800.10">
    <property type="entry name" value="Glutamyl-tRNA Synthetase, Domain 3"/>
    <property type="match status" value="1"/>
</dbReference>
<dbReference type="VEuPathDB" id="FungiDB:SJAG_03277"/>
<dbReference type="SUPFAM" id="SSF50715">
    <property type="entry name" value="Ribosomal protein L25-like"/>
    <property type="match status" value="1"/>
</dbReference>
<evidence type="ECO:0000256" key="13">
    <source>
        <dbReference type="RuleBase" id="RU363037"/>
    </source>
</evidence>
<dbReference type="Proteomes" id="UP000001744">
    <property type="component" value="Unassembled WGS sequence"/>
</dbReference>
<dbReference type="OrthoDB" id="10250478at2759"/>
<dbReference type="GeneID" id="7052446"/>
<dbReference type="InterPro" id="IPR020061">
    <property type="entry name" value="Glu_tRNA_lig_a-bdl"/>
</dbReference>
<name>B6K3T6_SCHJY</name>
<evidence type="ECO:0000313" key="18">
    <source>
        <dbReference type="JaponicusDB" id="SJAG_03277"/>
    </source>
</evidence>
<dbReference type="Gene3D" id="1.10.1160.10">
    <property type="entry name" value="Glutamyl-trna Synthetase, Domain 2"/>
    <property type="match status" value="1"/>
</dbReference>
<dbReference type="InterPro" id="IPR020058">
    <property type="entry name" value="Glu/Gln-tRNA-synth_Ib_cat-dom"/>
</dbReference>
<dbReference type="OMA" id="CPVVDSH"/>
<dbReference type="Gene3D" id="2.40.240.10">
    <property type="entry name" value="Ribosomal Protein L25, Chain P"/>
    <property type="match status" value="1"/>
</dbReference>
<dbReference type="FunFam" id="1.10.1160.10:FF:000001">
    <property type="entry name" value="Glutamine--tRNA ligase"/>
    <property type="match status" value="1"/>
</dbReference>
<organism evidence="17 19">
    <name type="scientific">Schizosaccharomyces japonicus (strain yFS275 / FY16936)</name>
    <name type="common">Fission yeast</name>
    <dbReference type="NCBI Taxonomy" id="402676"/>
    <lineage>
        <taxon>Eukaryota</taxon>
        <taxon>Fungi</taxon>
        <taxon>Dikarya</taxon>
        <taxon>Ascomycota</taxon>
        <taxon>Taphrinomycotina</taxon>
        <taxon>Schizosaccharomycetes</taxon>
        <taxon>Schizosaccharomycetales</taxon>
        <taxon>Schizosaccharomycetaceae</taxon>
        <taxon>Schizosaccharomyces</taxon>
    </lineage>
</organism>
<dbReference type="FunFam" id="3.90.800.10:FF:000001">
    <property type="entry name" value="Glutamine--tRNA ligase"/>
    <property type="match status" value="1"/>
</dbReference>
<dbReference type="NCBIfam" id="TIGR00463">
    <property type="entry name" value="gltX_arch"/>
    <property type="match status" value="1"/>
</dbReference>
<keyword evidence="9 13" id="KW-0648">Protein biosynthesis</keyword>
<feature type="domain" description="Glutamyl/glutaminyl-tRNA synthetase class Ib anti-codon binding" evidence="15">
    <location>
        <begin position="513"/>
        <end position="606"/>
    </location>
</feature>
<comment type="subcellular location">
    <subcellularLocation>
        <location evidence="1">Cytoplasm</location>
    </subcellularLocation>
</comment>
<gene>
    <name evidence="18" type="primary">gus1</name>
    <name evidence="17" type="ORF">SJAG_03277</name>
</gene>
<dbReference type="FunFam" id="3.40.50.620:FF:000070">
    <property type="entry name" value="Bifunctional glutamate/proline--tRNA ligase"/>
    <property type="match status" value="1"/>
</dbReference>
<dbReference type="InterPro" id="IPR004526">
    <property type="entry name" value="Glu-tRNA-synth_arc/euk"/>
</dbReference>
<dbReference type="GO" id="GO:1990825">
    <property type="term" value="F:sequence-specific mRNA binding"/>
    <property type="evidence" value="ECO:0007669"/>
    <property type="project" value="EnsemblFungi"/>
</dbReference>
<dbReference type="HAMAP" id="MF_02076">
    <property type="entry name" value="Glu_tRNA_synth_type2"/>
    <property type="match status" value="1"/>
</dbReference>
<dbReference type="PANTHER" id="PTHR43097:SF5">
    <property type="entry name" value="GLUTAMATE--TRNA LIGASE"/>
    <property type="match status" value="1"/>
</dbReference>
<keyword evidence="8 13" id="KW-0067">ATP-binding</keyword>
<dbReference type="SUPFAM" id="SSF52374">
    <property type="entry name" value="Nucleotidylyl transferase"/>
    <property type="match status" value="1"/>
</dbReference>
<dbReference type="InterPro" id="IPR050132">
    <property type="entry name" value="Gln/Glu-tRNA_Ligase"/>
</dbReference>
<dbReference type="HOGENOM" id="CLU_001882_1_2_1"/>
<dbReference type="Pfam" id="PF03950">
    <property type="entry name" value="tRNA-synt_1c_C"/>
    <property type="match status" value="1"/>
</dbReference>
<dbReference type="Gene3D" id="3.40.30.70">
    <property type="match status" value="1"/>
</dbReference>
<keyword evidence="4" id="KW-0963">Cytoplasm</keyword>
<keyword evidence="19" id="KW-1185">Reference proteome</keyword>
<dbReference type="GO" id="GO:0010494">
    <property type="term" value="C:cytoplasmic stress granule"/>
    <property type="evidence" value="ECO:0007669"/>
    <property type="project" value="EnsemblFungi"/>
</dbReference>
<reference evidence="17 19" key="1">
    <citation type="journal article" date="2011" name="Science">
        <title>Comparative functional genomics of the fission yeasts.</title>
        <authorList>
            <person name="Rhind N."/>
            <person name="Chen Z."/>
            <person name="Yassour M."/>
            <person name="Thompson D.A."/>
            <person name="Haas B.J."/>
            <person name="Habib N."/>
            <person name="Wapinski I."/>
            <person name="Roy S."/>
            <person name="Lin M.F."/>
            <person name="Heiman D.I."/>
            <person name="Young S.K."/>
            <person name="Furuya K."/>
            <person name="Guo Y."/>
            <person name="Pidoux A."/>
            <person name="Chen H.M."/>
            <person name="Robbertse B."/>
            <person name="Goldberg J.M."/>
            <person name="Aoki K."/>
            <person name="Bayne E.H."/>
            <person name="Berlin A.M."/>
            <person name="Desjardins C.A."/>
            <person name="Dobbs E."/>
            <person name="Dukaj L."/>
            <person name="Fan L."/>
            <person name="FitzGerald M.G."/>
            <person name="French C."/>
            <person name="Gujja S."/>
            <person name="Hansen K."/>
            <person name="Keifenheim D."/>
            <person name="Levin J.Z."/>
            <person name="Mosher R.A."/>
            <person name="Mueller C.A."/>
            <person name="Pfiffner J."/>
            <person name="Priest M."/>
            <person name="Russ C."/>
            <person name="Smialowska A."/>
            <person name="Swoboda P."/>
            <person name="Sykes S.M."/>
            <person name="Vaughn M."/>
            <person name="Vengrova S."/>
            <person name="Yoder R."/>
            <person name="Zeng Q."/>
            <person name="Allshire R."/>
            <person name="Baulcombe D."/>
            <person name="Birren B.W."/>
            <person name="Brown W."/>
            <person name="Ekwall K."/>
            <person name="Kellis M."/>
            <person name="Leatherwood J."/>
            <person name="Levin H."/>
            <person name="Margalit H."/>
            <person name="Martienssen R."/>
            <person name="Nieduszynski C.A."/>
            <person name="Spatafora J.W."/>
            <person name="Friedman N."/>
            <person name="Dalgaard J.Z."/>
            <person name="Baumann P."/>
            <person name="Niki H."/>
            <person name="Regev A."/>
            <person name="Nusbaum C."/>
        </authorList>
    </citation>
    <scope>NUCLEOTIDE SEQUENCE [LARGE SCALE GENOMIC DNA]</scope>
    <source>
        <strain evidence="19">yFS275 / FY16936</strain>
    </source>
</reference>
<dbReference type="GO" id="GO:0006424">
    <property type="term" value="P:glutamyl-tRNA aminoacylation"/>
    <property type="evidence" value="ECO:0000318"/>
    <property type="project" value="GO_Central"/>
</dbReference>
<evidence type="ECO:0000256" key="6">
    <source>
        <dbReference type="ARBA" id="ARBA00022598"/>
    </source>
</evidence>
<dbReference type="JaponicusDB" id="SJAG_03277">
    <property type="gene designation" value="gus1"/>
</dbReference>